<organism evidence="1 2">
    <name type="scientific">Saccharolobus caldissimus</name>
    <dbReference type="NCBI Taxonomy" id="1702097"/>
    <lineage>
        <taxon>Archaea</taxon>
        <taxon>Thermoproteota</taxon>
        <taxon>Thermoprotei</taxon>
        <taxon>Sulfolobales</taxon>
        <taxon>Sulfolobaceae</taxon>
        <taxon>Saccharolobus</taxon>
    </lineage>
</organism>
<reference evidence="1 2" key="1">
    <citation type="journal article" date="2022" name="Microbiol. Resour. Announc.">
        <title>Complete Genome Sequence of the Hyperthermophilic and Acidophilic Archaeon Saccharolobus caldissimus Strain HS-3T.</title>
        <authorList>
            <person name="Sakai H.D."/>
            <person name="Kurosawa N."/>
        </authorList>
    </citation>
    <scope>NUCLEOTIDE SEQUENCE [LARGE SCALE GENOMIC DNA]</scope>
    <source>
        <strain evidence="1 2">JCM32116</strain>
    </source>
</reference>
<name>A0AAQ4CPD7_9CREN</name>
<dbReference type="AlphaFoldDB" id="A0AAQ4CPD7"/>
<dbReference type="EMBL" id="AP025226">
    <property type="protein sequence ID" value="BDB97668.1"/>
    <property type="molecule type" value="Genomic_DNA"/>
</dbReference>
<gene>
    <name evidence="1" type="ORF">SACC_06850</name>
</gene>
<dbReference type="NCBIfam" id="NF011470">
    <property type="entry name" value="PRK14887.1"/>
    <property type="match status" value="1"/>
</dbReference>
<keyword evidence="2" id="KW-1185">Reference proteome</keyword>
<evidence type="ECO:0000313" key="2">
    <source>
        <dbReference type="Proteomes" id="UP001319921"/>
    </source>
</evidence>
<sequence>MLRIKILINSEDNERDKIDNIIYNSIIVEKVDIKYVKVKREPFEIEINAPSVTRARAIMNSYILWLYTILKSLEEVEKSG</sequence>
<protein>
    <submittedName>
        <fullName evidence="1">KEOPS complex Pcc1-like subunit</fullName>
    </submittedName>
</protein>
<dbReference type="KEGG" id="scas:SACC_06850"/>
<dbReference type="Gene3D" id="3.30.310.50">
    <property type="entry name" value="Alpha-D-phosphohexomutase, C-terminal domain"/>
    <property type="match status" value="1"/>
</dbReference>
<dbReference type="RefSeq" id="WP_229571652.1">
    <property type="nucleotide sequence ID" value="NZ_AP025226.1"/>
</dbReference>
<accession>A0AAQ4CPD7</accession>
<dbReference type="Proteomes" id="UP001319921">
    <property type="component" value="Chromosome"/>
</dbReference>
<proteinExistence type="predicted"/>
<dbReference type="GeneID" id="68865420"/>
<evidence type="ECO:0000313" key="1">
    <source>
        <dbReference type="EMBL" id="BDB97668.1"/>
    </source>
</evidence>